<evidence type="ECO:0000313" key="4">
    <source>
        <dbReference type="Proteomes" id="UP000794436"/>
    </source>
</evidence>
<reference evidence="3" key="1">
    <citation type="submission" date="2019-03" db="EMBL/GenBank/DDBJ databases">
        <title>Long read genome sequence of the mycoparasitic Pythium oligandrum ATCC 38472 isolated from sugarbeet rhizosphere.</title>
        <authorList>
            <person name="Gaulin E."/>
        </authorList>
    </citation>
    <scope>NUCLEOTIDE SEQUENCE</scope>
    <source>
        <strain evidence="3">ATCC 38472_TT</strain>
    </source>
</reference>
<dbReference type="PANTHER" id="PTHR35796:SF3">
    <property type="entry name" value="BHLH DOMAIN-CONTAINING PROTEIN"/>
    <property type="match status" value="1"/>
</dbReference>
<evidence type="ECO:0000256" key="1">
    <source>
        <dbReference type="SAM" id="Coils"/>
    </source>
</evidence>
<evidence type="ECO:0000256" key="2">
    <source>
        <dbReference type="SAM" id="MobiDB-lite"/>
    </source>
</evidence>
<feature type="coiled-coil region" evidence="1">
    <location>
        <begin position="107"/>
        <end position="168"/>
    </location>
</feature>
<organism evidence="3 4">
    <name type="scientific">Pythium oligandrum</name>
    <name type="common">Mycoparasitic fungus</name>
    <dbReference type="NCBI Taxonomy" id="41045"/>
    <lineage>
        <taxon>Eukaryota</taxon>
        <taxon>Sar</taxon>
        <taxon>Stramenopiles</taxon>
        <taxon>Oomycota</taxon>
        <taxon>Peronosporomycetes</taxon>
        <taxon>Pythiales</taxon>
        <taxon>Pythiaceae</taxon>
        <taxon>Pythium</taxon>
    </lineage>
</organism>
<evidence type="ECO:0000313" key="3">
    <source>
        <dbReference type="EMBL" id="TMW59769.1"/>
    </source>
</evidence>
<feature type="compositionally biased region" description="Polar residues" evidence="2">
    <location>
        <begin position="498"/>
        <end position="508"/>
    </location>
</feature>
<accession>A0A8K1CAJ1</accession>
<comment type="caution">
    <text evidence="3">The sequence shown here is derived from an EMBL/GenBank/DDBJ whole genome shotgun (WGS) entry which is preliminary data.</text>
</comment>
<sequence>MGQHTPAETSEAMRFHGETVLDASLAFLDELDKLPELPDMSNGSEMALIDPTESMLSELLGLTDADDASIGIPDPPLTEVVVPAQTASDGASKARKRNSKPVRKETNAVRKQEIKFLRAQVHELEGELSRLQKSVTPVAETTLWEGIAMRQRDAKKRVEAKNAKLRQLYQGQLKVARGLVRLLHKGENDMSSELGNAKRPRLIVQGTNTEAIFQSIRFSLATRPLEVDEWMHDNGLVHIRDYYDDSRVRRGVNNDIFLEMVLCRRFPFSFDATAEAVWGRFCADHLEMENGIYGAVERSDTHFLARSKVGLKLHRLESSMEFYAAGQRLNENNRMVVSVELRSIMSSTNDRGKKECLDEVAYMVIERDPLCPSQSTIVRSCKRSWPKIDKMDDEEASRSNFELLAAMIIDICNVDVAMGQQAPVASSEAMRFHGEGVLDAPLAFLDEMEKLPELPDPVNGSEAVLIDPTEEMLSDLLGMTDADQVVSCIPEPSRTDGAVTTANSTEQTSKNRKKGSRSVRMDTKAVRRQEIEFLRAQVQELEGELSRLQKTVVPSTETTLWEDIAQRQRDARKRVQVENTRLRRLYEGQLKVARGLVKLLHKGQTDMSSELGNAGRPRIIEMSDSADAIFQSIHASLATRPLEVDKWMDESGLARLRDRFDDAHVRRGVHNDIFLEIVLCRRFPFSFEVTTEAVWNCFCADHLELDNGVYGAVERSDTHLFARSKMGVKLHRLDSSLEFYAVGQRLNEANRVVVRTEFRSVMNDAAVQGKKECLDETCYLVIERDPLSPLQSTMVRSCKRSWPKPDEEDREQVCRSHFELLAAMVIDICNGNCQAMFQHVENHLVESTLPSYTS</sequence>
<gene>
    <name evidence="3" type="ORF">Poli38472_004838</name>
</gene>
<keyword evidence="1" id="KW-0175">Coiled coil</keyword>
<name>A0A8K1CAJ1_PYTOL</name>
<proteinExistence type="predicted"/>
<dbReference type="Proteomes" id="UP000794436">
    <property type="component" value="Unassembled WGS sequence"/>
</dbReference>
<dbReference type="AlphaFoldDB" id="A0A8K1CAJ1"/>
<dbReference type="EMBL" id="SPLM01000109">
    <property type="protein sequence ID" value="TMW59769.1"/>
    <property type="molecule type" value="Genomic_DNA"/>
</dbReference>
<feature type="coiled-coil region" evidence="1">
    <location>
        <begin position="524"/>
        <end position="551"/>
    </location>
</feature>
<protein>
    <submittedName>
        <fullName evidence="3">Uncharacterized protein</fullName>
    </submittedName>
</protein>
<feature type="region of interest" description="Disordered" evidence="2">
    <location>
        <begin position="490"/>
        <end position="522"/>
    </location>
</feature>
<feature type="region of interest" description="Disordered" evidence="2">
    <location>
        <begin position="85"/>
        <end position="107"/>
    </location>
</feature>
<dbReference type="PANTHER" id="PTHR35796">
    <property type="entry name" value="HYPOTHETICAL CYTOSOLIC PROTEIN"/>
    <property type="match status" value="1"/>
</dbReference>
<keyword evidence="4" id="KW-1185">Reference proteome</keyword>